<dbReference type="OrthoDB" id="5291879at2"/>
<dbReference type="Gene3D" id="3.30.200.20">
    <property type="entry name" value="Phosphorylase Kinase, domain 1"/>
    <property type="match status" value="1"/>
</dbReference>
<dbReference type="EMBL" id="JWIR02000064">
    <property type="protein sequence ID" value="KKB36134.1"/>
    <property type="molecule type" value="Genomic_DNA"/>
</dbReference>
<evidence type="ECO:0000313" key="2">
    <source>
        <dbReference type="EMBL" id="KKB36134.1"/>
    </source>
</evidence>
<dbReference type="InterPro" id="IPR016477">
    <property type="entry name" value="Fructo-/Ketosamine-3-kinase"/>
</dbReference>
<protein>
    <submittedName>
        <fullName evidence="2">Ribulosamine/erythrulosamine 3-kinase</fullName>
    </submittedName>
</protein>
<reference evidence="2" key="1">
    <citation type="submission" date="2015-02" db="EMBL/GenBank/DDBJ databases">
        <title>Genome Assembly of Bacillaceae bacterium MTCC 8252.</title>
        <authorList>
            <person name="Verma A."/>
            <person name="Khatri I."/>
            <person name="Mual P."/>
            <person name="Subramanian S."/>
            <person name="Krishnamurthi S."/>
        </authorList>
    </citation>
    <scope>NUCLEOTIDE SEQUENCE [LARGE SCALE GENOMIC DNA]</scope>
    <source>
        <strain evidence="2">MTCC 8252</strain>
    </source>
</reference>
<dbReference type="PIRSF" id="PIRSF006221">
    <property type="entry name" value="Ketosamine-3-kinase"/>
    <property type="match status" value="1"/>
</dbReference>
<dbReference type="Gene3D" id="3.90.1200.10">
    <property type="match status" value="1"/>
</dbReference>
<dbReference type="InterPro" id="IPR011009">
    <property type="entry name" value="Kinase-like_dom_sf"/>
</dbReference>
<sequence length="288" mass="32960">MNERIKTALQEAGDTTALKAIERAAGGSINESYFVETAKRRYFVKYHADAPARFFEIEAKGLAHIRATNTIAVPETFTFSDQPGNGFIVMEWLEGQKTDNTEKKLGEKLAAMHQSIGDRHGFEEDTFIGILPQPNGWFSNWLDYYRNRRLTAQLNQGIANNRITGRRRKQLEDIIDRLEQWIPADVPPACLHGDLWGGNWITGPQGKPYLIDPSPLYGDRHFELAFTELFGGYSARFYEAYYSSLAPDENYKNRKPLYQLYYLLVHLNIFGESYGSGVDAILKRYARK</sequence>
<keyword evidence="1" id="KW-0418">Kinase</keyword>
<dbReference type="STRING" id="1221996.QY95_03226"/>
<dbReference type="GO" id="GO:0016301">
    <property type="term" value="F:kinase activity"/>
    <property type="evidence" value="ECO:0007669"/>
    <property type="project" value="UniProtKB-UniRule"/>
</dbReference>
<keyword evidence="1" id="KW-0808">Transferase</keyword>
<dbReference type="SUPFAM" id="SSF56112">
    <property type="entry name" value="Protein kinase-like (PK-like)"/>
    <property type="match status" value="1"/>
</dbReference>
<dbReference type="AlphaFoldDB" id="A0A0F5HRZ2"/>
<dbReference type="PANTHER" id="PTHR12149:SF8">
    <property type="entry name" value="PROTEIN-RIBULOSAMINE 3-KINASE"/>
    <property type="match status" value="1"/>
</dbReference>
<name>A0A0F5HRZ2_BACTR</name>
<evidence type="ECO:0000256" key="1">
    <source>
        <dbReference type="PIRNR" id="PIRNR006221"/>
    </source>
</evidence>
<keyword evidence="3" id="KW-1185">Reference proteome</keyword>
<dbReference type="RefSeq" id="WP_040048282.1">
    <property type="nucleotide sequence ID" value="NZ_JWIR02000064.1"/>
</dbReference>
<dbReference type="Proteomes" id="UP000031563">
    <property type="component" value="Unassembled WGS sequence"/>
</dbReference>
<gene>
    <name evidence="2" type="ORF">QY95_03226</name>
</gene>
<dbReference type="Pfam" id="PF03881">
    <property type="entry name" value="Fructosamin_kin"/>
    <property type="match status" value="1"/>
</dbReference>
<comment type="similarity">
    <text evidence="1">Belongs to the fructosamine kinase family.</text>
</comment>
<evidence type="ECO:0000313" key="3">
    <source>
        <dbReference type="Proteomes" id="UP000031563"/>
    </source>
</evidence>
<accession>A0A0F5HRZ2</accession>
<dbReference type="PANTHER" id="PTHR12149">
    <property type="entry name" value="FRUCTOSAMINE 3 KINASE-RELATED PROTEIN"/>
    <property type="match status" value="1"/>
</dbReference>
<organism evidence="2 3">
    <name type="scientific">Bacillus thermotolerans</name>
    <name type="common">Quasibacillus thermotolerans</name>
    <dbReference type="NCBI Taxonomy" id="1221996"/>
    <lineage>
        <taxon>Bacteria</taxon>
        <taxon>Bacillati</taxon>
        <taxon>Bacillota</taxon>
        <taxon>Bacilli</taxon>
        <taxon>Bacillales</taxon>
        <taxon>Bacillaceae</taxon>
        <taxon>Bacillus</taxon>
    </lineage>
</organism>
<proteinExistence type="inferred from homology"/>
<comment type="caution">
    <text evidence="2">The sequence shown here is derived from an EMBL/GenBank/DDBJ whole genome shotgun (WGS) entry which is preliminary data.</text>
</comment>